<proteinExistence type="inferred from homology"/>
<comment type="similarity">
    <text evidence="2">Belongs to the ROK (NagC/XylR) family.</text>
</comment>
<keyword evidence="5" id="KW-1185">Reference proteome</keyword>
<accession>A0ABV6GIJ5</accession>
<dbReference type="EMBL" id="JBHLVO010000018">
    <property type="protein sequence ID" value="MFC0273283.1"/>
    <property type="molecule type" value="Genomic_DNA"/>
</dbReference>
<dbReference type="SUPFAM" id="SSF53067">
    <property type="entry name" value="Actin-like ATPase domain"/>
    <property type="match status" value="1"/>
</dbReference>
<dbReference type="Gene3D" id="1.10.10.10">
    <property type="entry name" value="Winged helix-like DNA-binding domain superfamily/Winged helix DNA-binding domain"/>
    <property type="match status" value="1"/>
</dbReference>
<name>A0ABV6GIJ5_9BACI</name>
<keyword evidence="3" id="KW-0119">Carbohydrate metabolism</keyword>
<dbReference type="InterPro" id="IPR036390">
    <property type="entry name" value="WH_DNA-bd_sf"/>
</dbReference>
<dbReference type="PANTHER" id="PTHR18964">
    <property type="entry name" value="ROK (REPRESSOR, ORF, KINASE) FAMILY"/>
    <property type="match status" value="1"/>
</dbReference>
<dbReference type="RefSeq" id="WP_378936423.1">
    <property type="nucleotide sequence ID" value="NZ_JBHLVO010000018.1"/>
</dbReference>
<evidence type="ECO:0000256" key="2">
    <source>
        <dbReference type="ARBA" id="ARBA00006479"/>
    </source>
</evidence>
<dbReference type="Gene3D" id="3.30.420.40">
    <property type="match status" value="2"/>
</dbReference>
<comment type="function">
    <text evidence="1">Transcriptional repressor of xylose-utilizing enzymes.</text>
</comment>
<gene>
    <name evidence="4" type="ORF">ACFFIX_17905</name>
</gene>
<sequence length="398" mass="44359">MNELLLELISTKNTQTRKLKKLYTLIQRYGPIKVETLLEKTSLKPATCARMLEKLTKGKLISGNELGESTGGRKPVLYSINPNVSYVIGIEVTSLFSTILLLNLNLDIRGQIKMKTKNIQSIYVTLDMFITKIEQLLDQHNLKLENILGIGISIDDLFNQTQHMTKPVSAQIDEIQAYIQSKIPTYVTIDSGVNFAALAEHRLHFSTISDRFLFTTCDIEIRSCAITGGNLPYSSPYTTNAFGHVMVDLNGPKCHCGSYGCLHTYSSLDAIKNKIIQFVKRGKFSILLDMVDSVDEIDYYLILKAIEQGDRLCTEVVEDAAFYYGIALSNIILTFQPDTVVCGGTLAPKGSFFDIAKQTAENKIKIYPQLKPTILPAKDSYEIVSQGAGSMVIEHLFT</sequence>
<dbReference type="Proteomes" id="UP001589854">
    <property type="component" value="Unassembled WGS sequence"/>
</dbReference>
<keyword evidence="3" id="KW-0859">Xylose metabolism</keyword>
<evidence type="ECO:0000256" key="3">
    <source>
        <dbReference type="ARBA" id="ARBA00022629"/>
    </source>
</evidence>
<reference evidence="4 5" key="1">
    <citation type="submission" date="2024-09" db="EMBL/GenBank/DDBJ databases">
        <authorList>
            <person name="Sun Q."/>
            <person name="Mori K."/>
        </authorList>
    </citation>
    <scope>NUCLEOTIDE SEQUENCE [LARGE SCALE GENOMIC DNA]</scope>
    <source>
        <strain evidence="4 5">CCM 7228</strain>
    </source>
</reference>
<dbReference type="Pfam" id="PF00480">
    <property type="entry name" value="ROK"/>
    <property type="match status" value="1"/>
</dbReference>
<organism evidence="4 5">
    <name type="scientific">Metabacillus herbersteinensis</name>
    <dbReference type="NCBI Taxonomy" id="283816"/>
    <lineage>
        <taxon>Bacteria</taxon>
        <taxon>Bacillati</taxon>
        <taxon>Bacillota</taxon>
        <taxon>Bacilli</taxon>
        <taxon>Bacillales</taxon>
        <taxon>Bacillaceae</taxon>
        <taxon>Metabacillus</taxon>
    </lineage>
</organism>
<dbReference type="InterPro" id="IPR043129">
    <property type="entry name" value="ATPase_NBD"/>
</dbReference>
<evidence type="ECO:0000313" key="4">
    <source>
        <dbReference type="EMBL" id="MFC0273283.1"/>
    </source>
</evidence>
<comment type="caution">
    <text evidence="4">The sequence shown here is derived from an EMBL/GenBank/DDBJ whole genome shotgun (WGS) entry which is preliminary data.</text>
</comment>
<dbReference type="PANTHER" id="PTHR18964:SF149">
    <property type="entry name" value="BIFUNCTIONAL UDP-N-ACETYLGLUCOSAMINE 2-EPIMERASE_N-ACETYLMANNOSAMINE KINASE"/>
    <property type="match status" value="1"/>
</dbReference>
<dbReference type="SUPFAM" id="SSF46785">
    <property type="entry name" value="Winged helix' DNA-binding domain"/>
    <property type="match status" value="1"/>
</dbReference>
<dbReference type="InterPro" id="IPR036388">
    <property type="entry name" value="WH-like_DNA-bd_sf"/>
</dbReference>
<evidence type="ECO:0000256" key="1">
    <source>
        <dbReference type="ARBA" id="ARBA00002486"/>
    </source>
</evidence>
<evidence type="ECO:0000313" key="5">
    <source>
        <dbReference type="Proteomes" id="UP001589854"/>
    </source>
</evidence>
<dbReference type="InterPro" id="IPR000600">
    <property type="entry name" value="ROK"/>
</dbReference>
<protein>
    <submittedName>
        <fullName evidence="4">ROK family protein</fullName>
    </submittedName>
</protein>